<sequence length="90" mass="10190">MPSTLFYREQICSAHNLSPAAGIIYGFVWFCLMQLGISWKKMTTHALEKVLVDAEGIPGFDPGSSSHRFMHRRRAFMKKLLTVLSSRPSC</sequence>
<feature type="transmembrane region" description="Helical" evidence="1">
    <location>
        <begin position="20"/>
        <end position="39"/>
    </location>
</feature>
<dbReference type="AlphaFoldDB" id="A0A974DUJ7"/>
<dbReference type="Proteomes" id="UP000694892">
    <property type="component" value="Chromosome 1S"/>
</dbReference>
<evidence type="ECO:0000256" key="1">
    <source>
        <dbReference type="SAM" id="Phobius"/>
    </source>
</evidence>
<keyword evidence="1" id="KW-1133">Transmembrane helix</keyword>
<keyword evidence="1" id="KW-0812">Transmembrane</keyword>
<evidence type="ECO:0000313" key="3">
    <source>
        <dbReference type="Proteomes" id="UP000694892"/>
    </source>
</evidence>
<keyword evidence="1" id="KW-0472">Membrane</keyword>
<protein>
    <submittedName>
        <fullName evidence="2">Uncharacterized protein</fullName>
    </submittedName>
</protein>
<evidence type="ECO:0000313" key="2">
    <source>
        <dbReference type="EMBL" id="OCT97496.1"/>
    </source>
</evidence>
<proteinExistence type="predicted"/>
<accession>A0A974DUJ7</accession>
<organism evidence="2 3">
    <name type="scientific">Xenopus laevis</name>
    <name type="common">African clawed frog</name>
    <dbReference type="NCBI Taxonomy" id="8355"/>
    <lineage>
        <taxon>Eukaryota</taxon>
        <taxon>Metazoa</taxon>
        <taxon>Chordata</taxon>
        <taxon>Craniata</taxon>
        <taxon>Vertebrata</taxon>
        <taxon>Euteleostomi</taxon>
        <taxon>Amphibia</taxon>
        <taxon>Batrachia</taxon>
        <taxon>Anura</taxon>
        <taxon>Pipoidea</taxon>
        <taxon>Pipidae</taxon>
        <taxon>Xenopodinae</taxon>
        <taxon>Xenopus</taxon>
        <taxon>Xenopus</taxon>
    </lineage>
</organism>
<name>A0A974DUJ7_XENLA</name>
<gene>
    <name evidence="2" type="ORF">XELAEV_18009723mg</name>
</gene>
<reference evidence="3" key="1">
    <citation type="journal article" date="2016" name="Nature">
        <title>Genome evolution in the allotetraploid frog Xenopus laevis.</title>
        <authorList>
            <person name="Session A.M."/>
            <person name="Uno Y."/>
            <person name="Kwon T."/>
            <person name="Chapman J.A."/>
            <person name="Toyoda A."/>
            <person name="Takahashi S."/>
            <person name="Fukui A."/>
            <person name="Hikosaka A."/>
            <person name="Suzuki A."/>
            <person name="Kondo M."/>
            <person name="van Heeringen S.J."/>
            <person name="Quigley I."/>
            <person name="Heinz S."/>
            <person name="Ogino H."/>
            <person name="Ochi H."/>
            <person name="Hellsten U."/>
            <person name="Lyons J.B."/>
            <person name="Simakov O."/>
            <person name="Putnam N."/>
            <person name="Stites J."/>
            <person name="Kuroki Y."/>
            <person name="Tanaka T."/>
            <person name="Michiue T."/>
            <person name="Watanabe M."/>
            <person name="Bogdanovic O."/>
            <person name="Lister R."/>
            <person name="Georgiou G."/>
            <person name="Paranjpe S.S."/>
            <person name="van Kruijsbergen I."/>
            <person name="Shu S."/>
            <person name="Carlson J."/>
            <person name="Kinoshita T."/>
            <person name="Ohta Y."/>
            <person name="Mawaribuchi S."/>
            <person name="Jenkins J."/>
            <person name="Grimwood J."/>
            <person name="Schmutz J."/>
            <person name="Mitros T."/>
            <person name="Mozaffari S.V."/>
            <person name="Suzuki Y."/>
            <person name="Haramoto Y."/>
            <person name="Yamamoto T.S."/>
            <person name="Takagi C."/>
            <person name="Heald R."/>
            <person name="Miller K."/>
            <person name="Haudenschild C."/>
            <person name="Kitzman J."/>
            <person name="Nakayama T."/>
            <person name="Izutsu Y."/>
            <person name="Robert J."/>
            <person name="Fortriede J."/>
            <person name="Burns K."/>
            <person name="Lotay V."/>
            <person name="Karimi K."/>
            <person name="Yasuoka Y."/>
            <person name="Dichmann D.S."/>
            <person name="Flajnik M.F."/>
            <person name="Houston D.W."/>
            <person name="Shendure J."/>
            <person name="DuPasquier L."/>
            <person name="Vize P.D."/>
            <person name="Zorn A.M."/>
            <person name="Ito M."/>
            <person name="Marcotte E.M."/>
            <person name="Wallingford J.B."/>
            <person name="Ito Y."/>
            <person name="Asashima M."/>
            <person name="Ueno N."/>
            <person name="Matsuda Y."/>
            <person name="Veenstra G.J."/>
            <person name="Fujiyama A."/>
            <person name="Harland R.M."/>
            <person name="Taira M."/>
            <person name="Rokhsar D.S."/>
        </authorList>
    </citation>
    <scope>NUCLEOTIDE SEQUENCE [LARGE SCALE GENOMIC DNA]</scope>
    <source>
        <strain evidence="3">J</strain>
    </source>
</reference>
<dbReference type="EMBL" id="CM004467">
    <property type="protein sequence ID" value="OCT97496.1"/>
    <property type="molecule type" value="Genomic_DNA"/>
</dbReference>